<evidence type="ECO:0000313" key="4">
    <source>
        <dbReference type="Proteomes" id="UP000095362"/>
    </source>
</evidence>
<dbReference type="Pfam" id="PF20703">
    <property type="entry name" value="nSTAND1"/>
    <property type="match status" value="1"/>
</dbReference>
<dbReference type="InterPro" id="IPR011990">
    <property type="entry name" value="TPR-like_helical_dom_sf"/>
</dbReference>
<evidence type="ECO:0000259" key="2">
    <source>
        <dbReference type="Pfam" id="PF20703"/>
    </source>
</evidence>
<dbReference type="AlphaFoldDB" id="A0A173X819"/>
<dbReference type="Gene3D" id="3.40.50.300">
    <property type="entry name" value="P-loop containing nucleotide triphosphate hydrolases"/>
    <property type="match status" value="1"/>
</dbReference>
<dbReference type="SUPFAM" id="SSF52540">
    <property type="entry name" value="P-loop containing nucleoside triphosphate hydrolases"/>
    <property type="match status" value="1"/>
</dbReference>
<dbReference type="SMART" id="SM00028">
    <property type="entry name" value="TPR"/>
    <property type="match status" value="2"/>
</dbReference>
<dbReference type="Pfam" id="PF13424">
    <property type="entry name" value="TPR_12"/>
    <property type="match status" value="1"/>
</dbReference>
<dbReference type="RefSeq" id="WP_055260431.1">
    <property type="nucleotide sequence ID" value="NZ_CYZK01000001.1"/>
</dbReference>
<gene>
    <name evidence="3" type="ORF">ERS852481_00242</name>
</gene>
<dbReference type="InterPro" id="IPR019734">
    <property type="entry name" value="TPR_rpt"/>
</dbReference>
<reference evidence="3 4" key="1">
    <citation type="submission" date="2015-09" db="EMBL/GenBank/DDBJ databases">
        <authorList>
            <consortium name="Pathogen Informatics"/>
        </authorList>
    </citation>
    <scope>NUCLEOTIDE SEQUENCE [LARGE SCALE GENOMIC DNA]</scope>
    <source>
        <strain evidence="3 4">2789STDY5834866</strain>
    </source>
</reference>
<name>A0A173X819_9FIRM</name>
<protein>
    <submittedName>
        <fullName evidence="3">Predicted ATPase</fullName>
    </submittedName>
</protein>
<sequence length="748" mass="85978">MSQPDFLYELFEDFMDDPANQDFSMDNGLVCRWMTGQAKISPKISAYYSKPSNQEKLAHTIHQNLLPLMSDCNMAIQDIYTLFIQDDSISDAKKKNLTPLYKPASSRLLFLAKLISFGMERQFIKRNTKNQKLLAGGALSPIVLDYIMDSEVPKPCRHFIGRDKELEELYTVLEENRHVFLCGIAGIGKSELVKAYAKRYIKQYTNILYIEYTGNLHQDITDMDFIDDPPESTDQERFQRHNRFLRSLKSDTLLIIDNFNVTATQDSFLSVVLKYRCQILFTTRSKLDEYCTLPLKEIEDMNALFQLASVFYSEADTYRATVEKIIETVHSHTFAVELAAKLLENGISTPDQLLTRLQVEKASFHNEDKIKIIKDGQSSKATYYSHIHTLFSLYTLSLEQQDIMCNMCFLPSTGISARIFAKWLEMPTLNEINDLIETGFVQTTTRRTISLHPMIQEITLSETKPSVTRCHILLDSLQKICLMHGMEVDYYKKLFQTIGNIIVLIEKDDIPKYLLFLENAFPYMDNYNYHKGMNGIIQELTGLLKTKNIGTDSDRALLLDFQATLETKPEKAIKLEKDALAQIENITADNARLVSNLHANLGGLYRMNGHPDLAREHMEKSISLLDQFNLLHINDSIPQIANYAMFLTEQQEPERGISELQKLSGIIKEYHSDDCLDYAKVQETLGTIYLMTANLPQAKTHFKRAFKIYEKIWADEPEMIEAKYQEIQELYPQIGFCIGKNLSGLLTK</sequence>
<dbReference type="Proteomes" id="UP000095362">
    <property type="component" value="Unassembled WGS sequence"/>
</dbReference>
<dbReference type="InterPro" id="IPR049052">
    <property type="entry name" value="nSTAND1"/>
</dbReference>
<organism evidence="3 4">
    <name type="scientific">Coprococcus comes</name>
    <dbReference type="NCBI Taxonomy" id="410072"/>
    <lineage>
        <taxon>Bacteria</taxon>
        <taxon>Bacillati</taxon>
        <taxon>Bacillota</taxon>
        <taxon>Clostridia</taxon>
        <taxon>Lachnospirales</taxon>
        <taxon>Lachnospiraceae</taxon>
        <taxon>Coprococcus</taxon>
    </lineage>
</organism>
<dbReference type="PANTHER" id="PTHR47691">
    <property type="entry name" value="REGULATOR-RELATED"/>
    <property type="match status" value="1"/>
</dbReference>
<keyword evidence="1" id="KW-0802">TPR repeat</keyword>
<dbReference type="SUPFAM" id="SSF48452">
    <property type="entry name" value="TPR-like"/>
    <property type="match status" value="1"/>
</dbReference>
<dbReference type="EMBL" id="CYZK01000001">
    <property type="protein sequence ID" value="CUN47037.1"/>
    <property type="molecule type" value="Genomic_DNA"/>
</dbReference>
<evidence type="ECO:0000313" key="3">
    <source>
        <dbReference type="EMBL" id="CUN47037.1"/>
    </source>
</evidence>
<feature type="repeat" description="TPR" evidence="1">
    <location>
        <begin position="679"/>
        <end position="712"/>
    </location>
</feature>
<evidence type="ECO:0000256" key="1">
    <source>
        <dbReference type="PROSITE-ProRule" id="PRU00339"/>
    </source>
</evidence>
<dbReference type="InterPro" id="IPR027417">
    <property type="entry name" value="P-loop_NTPase"/>
</dbReference>
<proteinExistence type="predicted"/>
<dbReference type="Gene3D" id="1.25.40.10">
    <property type="entry name" value="Tetratricopeptide repeat domain"/>
    <property type="match status" value="1"/>
</dbReference>
<feature type="domain" description="Novel STAND NTPase 1" evidence="2">
    <location>
        <begin position="157"/>
        <end position="353"/>
    </location>
</feature>
<accession>A0A173X819</accession>
<dbReference type="PROSITE" id="PS50005">
    <property type="entry name" value="TPR"/>
    <property type="match status" value="1"/>
</dbReference>
<dbReference type="PANTHER" id="PTHR47691:SF3">
    <property type="entry name" value="HTH-TYPE TRANSCRIPTIONAL REGULATOR RV0890C-RELATED"/>
    <property type="match status" value="1"/>
</dbReference>